<dbReference type="InterPro" id="IPR022383">
    <property type="entry name" value="Lactate/malate_DH_C"/>
</dbReference>
<dbReference type="PANTHER" id="PTHR43128">
    <property type="entry name" value="L-2-HYDROXYCARBOXYLATE DEHYDROGENASE (NAD(P)(+))"/>
    <property type="match status" value="1"/>
</dbReference>
<dbReference type="RefSeq" id="WP_273641718.1">
    <property type="nucleotide sequence ID" value="NZ_JAQQXP010000002.1"/>
</dbReference>
<evidence type="ECO:0000256" key="2">
    <source>
        <dbReference type="ARBA" id="ARBA00023002"/>
    </source>
</evidence>
<protein>
    <submittedName>
        <fullName evidence="6">NAD(P)-binding domain-containing protein</fullName>
    </submittedName>
</protein>
<evidence type="ECO:0000256" key="3">
    <source>
        <dbReference type="RuleBase" id="RU003369"/>
    </source>
</evidence>
<evidence type="ECO:0000313" key="6">
    <source>
        <dbReference type="EMBL" id="MDC8831935.1"/>
    </source>
</evidence>
<feature type="domain" description="Lactate/malate dehydrogenase N-terminal" evidence="4">
    <location>
        <begin position="4"/>
        <end position="142"/>
    </location>
</feature>
<evidence type="ECO:0000259" key="4">
    <source>
        <dbReference type="Pfam" id="PF00056"/>
    </source>
</evidence>
<comment type="function">
    <text evidence="1">Catalyzes the reversible oxidation of malate to oxaloacetate.</text>
</comment>
<proteinExistence type="inferred from homology"/>
<dbReference type="Gene3D" id="3.90.110.10">
    <property type="entry name" value="Lactate dehydrogenase/glycoside hydrolase, family 4, C-terminal"/>
    <property type="match status" value="1"/>
</dbReference>
<comment type="caution">
    <text evidence="6">The sequence shown here is derived from an EMBL/GenBank/DDBJ whole genome shotgun (WGS) entry which is preliminary data.</text>
</comment>
<reference evidence="6 7" key="1">
    <citation type="submission" date="2022-10" db="EMBL/GenBank/DDBJ databases">
        <title>Alteromonas sp. chi3 Genome sequencing.</title>
        <authorList>
            <person name="Park S."/>
        </authorList>
    </citation>
    <scope>NUCLEOTIDE SEQUENCE [LARGE SCALE GENOMIC DNA]</scope>
    <source>
        <strain evidence="7">chi3</strain>
    </source>
</reference>
<dbReference type="Pfam" id="PF02866">
    <property type="entry name" value="Ldh_1_C"/>
    <property type="match status" value="1"/>
</dbReference>
<keyword evidence="7" id="KW-1185">Reference proteome</keyword>
<dbReference type="Gene3D" id="3.40.50.720">
    <property type="entry name" value="NAD(P)-binding Rossmann-like Domain"/>
    <property type="match status" value="1"/>
</dbReference>
<dbReference type="PANTHER" id="PTHR43128:SF31">
    <property type="entry name" value="L-LACTATE DEHYDROGENASE"/>
    <property type="match status" value="1"/>
</dbReference>
<feature type="domain" description="Lactate/malate dehydrogenase C-terminal" evidence="5">
    <location>
        <begin position="145"/>
        <end position="291"/>
    </location>
</feature>
<dbReference type="InterPro" id="IPR001557">
    <property type="entry name" value="L-lactate/malate_DH"/>
</dbReference>
<evidence type="ECO:0000256" key="1">
    <source>
        <dbReference type="ARBA" id="ARBA00003966"/>
    </source>
</evidence>
<name>A0ABT5L4G4_9ALTE</name>
<gene>
    <name evidence="6" type="ORF">OIK42_14345</name>
</gene>
<dbReference type="EMBL" id="JAQQXP010000002">
    <property type="protein sequence ID" value="MDC8831935.1"/>
    <property type="molecule type" value="Genomic_DNA"/>
</dbReference>
<sequence>MTRHVAIVGCGNVGGALAHSLINKGIVNELTLIDSDLNKVTSHATDLRDALVALDEHVTIRVNDTAAMLSADVIVVALGPRTISTLDRLAEYASNKASIIELAHTLHAADYDGIVLNITNPCDVITQVLQQESGLPASRVFGTGTALDTLRLKRVLSELLGVSPADVAGYVAGEHGDSQFIVWSSLRVAGQAVENSLSDELKAQLEKQVADLGSDIYAGKQCTEFGIAAIATNICTAILTDSRRVFSVSVYDREAGCYISHPSQVGSFGLGKRFTLHLNASEQRKFRHSADIIGQHAVL</sequence>
<dbReference type="PIRSF" id="PIRSF000102">
    <property type="entry name" value="Lac_mal_DH"/>
    <property type="match status" value="1"/>
</dbReference>
<dbReference type="InterPro" id="IPR036291">
    <property type="entry name" value="NAD(P)-bd_dom_sf"/>
</dbReference>
<dbReference type="Proteomes" id="UP001218788">
    <property type="component" value="Unassembled WGS sequence"/>
</dbReference>
<dbReference type="PROSITE" id="PS00064">
    <property type="entry name" value="L_LDH"/>
    <property type="match status" value="1"/>
</dbReference>
<evidence type="ECO:0000259" key="5">
    <source>
        <dbReference type="Pfam" id="PF02866"/>
    </source>
</evidence>
<evidence type="ECO:0000313" key="7">
    <source>
        <dbReference type="Proteomes" id="UP001218788"/>
    </source>
</evidence>
<dbReference type="InterPro" id="IPR015955">
    <property type="entry name" value="Lactate_DH/Glyco_Ohase_4_C"/>
</dbReference>
<dbReference type="SUPFAM" id="SSF56327">
    <property type="entry name" value="LDH C-terminal domain-like"/>
    <property type="match status" value="1"/>
</dbReference>
<dbReference type="PRINTS" id="PR00086">
    <property type="entry name" value="LLDHDRGNASE"/>
</dbReference>
<dbReference type="SUPFAM" id="SSF51735">
    <property type="entry name" value="NAD(P)-binding Rossmann-fold domains"/>
    <property type="match status" value="1"/>
</dbReference>
<dbReference type="InterPro" id="IPR001236">
    <property type="entry name" value="Lactate/malate_DH_N"/>
</dbReference>
<dbReference type="Pfam" id="PF00056">
    <property type="entry name" value="Ldh_1_N"/>
    <property type="match status" value="1"/>
</dbReference>
<comment type="similarity">
    <text evidence="3">Belongs to the LDH/MDH superfamily.</text>
</comment>
<accession>A0ABT5L4G4</accession>
<dbReference type="InterPro" id="IPR018177">
    <property type="entry name" value="L-lactate_DH_AS"/>
</dbReference>
<organism evidence="6 7">
    <name type="scientific">Alteromonas gilva</name>
    <dbReference type="NCBI Taxonomy" id="2987522"/>
    <lineage>
        <taxon>Bacteria</taxon>
        <taxon>Pseudomonadati</taxon>
        <taxon>Pseudomonadota</taxon>
        <taxon>Gammaproteobacteria</taxon>
        <taxon>Alteromonadales</taxon>
        <taxon>Alteromonadaceae</taxon>
        <taxon>Alteromonas/Salinimonas group</taxon>
        <taxon>Alteromonas</taxon>
    </lineage>
</organism>
<keyword evidence="2 3" id="KW-0560">Oxidoreductase</keyword>